<evidence type="ECO:0000313" key="2">
    <source>
        <dbReference type="EMBL" id="CAG2068273.1"/>
    </source>
</evidence>
<dbReference type="PANTHER" id="PTHR10644">
    <property type="entry name" value="DNA REPAIR/RNA PROCESSING CPSF FAMILY"/>
    <property type="match status" value="1"/>
</dbReference>
<comment type="caution">
    <text evidence="2">The sequence shown here is derived from an EMBL/GenBank/DDBJ whole genome shotgun (WGS) entry which is preliminary data.</text>
</comment>
<sequence>MWALRVAGTDKFDNTLVMAFVTQTRYVSCPAERLRRNMTRGFRVLTLNGEEVEETEIPGILSDQQSFYCGNVSHQQIIQVTPTSARLISVDTQQLIVEWKPPDGKNIGVVACNTSQLFCASGCELYYLEICDGELVLKG</sequence>
<protein>
    <recommendedName>
        <fullName evidence="1">RSE1/DDB1/CPSF1 second beta-propeller domain-containing protein</fullName>
    </recommendedName>
</protein>
<name>A0ABN7PKF9_TIMPD</name>
<dbReference type="InterPro" id="IPR050358">
    <property type="entry name" value="RSE1/DDB1/CFT1"/>
</dbReference>
<proteinExistence type="predicted"/>
<reference evidence="2" key="1">
    <citation type="submission" date="2021-03" db="EMBL/GenBank/DDBJ databases">
        <authorList>
            <person name="Tran Van P."/>
        </authorList>
    </citation>
    <scope>NUCLEOTIDE SEQUENCE</scope>
</reference>
<organism evidence="2 3">
    <name type="scientific">Timema podura</name>
    <name type="common">Walking stick</name>
    <dbReference type="NCBI Taxonomy" id="61482"/>
    <lineage>
        <taxon>Eukaryota</taxon>
        <taxon>Metazoa</taxon>
        <taxon>Ecdysozoa</taxon>
        <taxon>Arthropoda</taxon>
        <taxon>Hexapoda</taxon>
        <taxon>Insecta</taxon>
        <taxon>Pterygota</taxon>
        <taxon>Neoptera</taxon>
        <taxon>Polyneoptera</taxon>
        <taxon>Phasmatodea</taxon>
        <taxon>Timematodea</taxon>
        <taxon>Timematoidea</taxon>
        <taxon>Timematidae</taxon>
        <taxon>Timema</taxon>
    </lineage>
</organism>
<gene>
    <name evidence="2" type="ORF">TPAB3V08_LOCUS15216</name>
</gene>
<keyword evidence="3" id="KW-1185">Reference proteome</keyword>
<feature type="non-terminal residue" evidence="2">
    <location>
        <position position="139"/>
    </location>
</feature>
<dbReference type="Gene3D" id="2.130.10.10">
    <property type="entry name" value="YVTN repeat-like/Quinoprotein amine dehydrogenase"/>
    <property type="match status" value="1"/>
</dbReference>
<dbReference type="EMBL" id="CAJPIN010085645">
    <property type="protein sequence ID" value="CAG2068273.1"/>
    <property type="molecule type" value="Genomic_DNA"/>
</dbReference>
<evidence type="ECO:0000313" key="3">
    <source>
        <dbReference type="Proteomes" id="UP001153148"/>
    </source>
</evidence>
<dbReference type="Pfam" id="PF23726">
    <property type="entry name" value="Beta-prop_RSE1_2nd"/>
    <property type="match status" value="1"/>
</dbReference>
<feature type="domain" description="RSE1/DDB1/CPSF1 second beta-propeller" evidence="1">
    <location>
        <begin position="1"/>
        <end position="132"/>
    </location>
</feature>
<dbReference type="InterPro" id="IPR015943">
    <property type="entry name" value="WD40/YVTN_repeat-like_dom_sf"/>
</dbReference>
<evidence type="ECO:0000259" key="1">
    <source>
        <dbReference type="Pfam" id="PF23726"/>
    </source>
</evidence>
<dbReference type="Proteomes" id="UP001153148">
    <property type="component" value="Unassembled WGS sequence"/>
</dbReference>
<dbReference type="InterPro" id="IPR058543">
    <property type="entry name" value="Beta-prop_RSE1/DDB1/CPSF1_2nd"/>
</dbReference>
<accession>A0ABN7PKF9</accession>